<dbReference type="Proteomes" id="UP000593567">
    <property type="component" value="Unassembled WGS sequence"/>
</dbReference>
<reference evidence="10" key="1">
    <citation type="submission" date="2020-06" db="EMBL/GenBank/DDBJ databases">
        <title>Draft genome of Bugula neritina, a colonial animal packing powerful symbionts and potential medicines.</title>
        <authorList>
            <person name="Rayko M."/>
        </authorList>
    </citation>
    <scope>NUCLEOTIDE SEQUENCE [LARGE SCALE GENOMIC DNA]</scope>
    <source>
        <strain evidence="10">Kwan_BN1</strain>
    </source>
</reference>
<evidence type="ECO:0000256" key="1">
    <source>
        <dbReference type="ARBA" id="ARBA00004251"/>
    </source>
</evidence>
<evidence type="ECO:0000313" key="11">
    <source>
        <dbReference type="Proteomes" id="UP000593567"/>
    </source>
</evidence>
<keyword evidence="3" id="KW-0732">Signal</keyword>
<keyword evidence="6" id="KW-0325">Glycoprotein</keyword>
<dbReference type="PROSITE" id="PS51407">
    <property type="entry name" value="LAMP_3"/>
    <property type="match status" value="1"/>
</dbReference>
<evidence type="ECO:0000256" key="4">
    <source>
        <dbReference type="ARBA" id="ARBA00022989"/>
    </source>
</evidence>
<dbReference type="GO" id="GO:0005886">
    <property type="term" value="C:plasma membrane"/>
    <property type="evidence" value="ECO:0007669"/>
    <property type="project" value="TreeGrafter"/>
</dbReference>
<dbReference type="InterPro" id="IPR002000">
    <property type="entry name" value="Lysosome-assoc_membr_glycop"/>
</dbReference>
<sequence length="106" mass="11552">MVGNLTDFSTQLGNYYSCDSSTNISLNKDVSLSMKSVKLQVFRNKNETGFYGEENKCSSGSPDNPVDTVIPIVVGCVLGGLVIIVVIGYIIGRRRARAQNNYETLP</sequence>
<comment type="caution">
    <text evidence="7">Lacks conserved residue(s) required for the propagation of feature annotation.</text>
</comment>
<keyword evidence="5 7" id="KW-0472">Membrane</keyword>
<dbReference type="GO" id="GO:0005765">
    <property type="term" value="C:lysosomal membrane"/>
    <property type="evidence" value="ECO:0007669"/>
    <property type="project" value="TreeGrafter"/>
</dbReference>
<dbReference type="PANTHER" id="PTHR11506:SF35">
    <property type="entry name" value="LYSOSOME-ASSOCIATED MEMBRANE GLYCOPROTEIN 5"/>
    <property type="match status" value="1"/>
</dbReference>
<keyword evidence="11" id="KW-1185">Reference proteome</keyword>
<organism evidence="10 11">
    <name type="scientific">Bugula neritina</name>
    <name type="common">Brown bryozoan</name>
    <name type="synonym">Sertularia neritina</name>
    <dbReference type="NCBI Taxonomy" id="10212"/>
    <lineage>
        <taxon>Eukaryota</taxon>
        <taxon>Metazoa</taxon>
        <taxon>Spiralia</taxon>
        <taxon>Lophotrochozoa</taxon>
        <taxon>Bryozoa</taxon>
        <taxon>Gymnolaemata</taxon>
        <taxon>Cheilostomatida</taxon>
        <taxon>Flustrina</taxon>
        <taxon>Buguloidea</taxon>
        <taxon>Bugulidae</taxon>
        <taxon>Bugula</taxon>
    </lineage>
</organism>
<evidence type="ECO:0000256" key="6">
    <source>
        <dbReference type="ARBA" id="ARBA00023180"/>
    </source>
</evidence>
<name>A0A7J7KJB5_BUGNE</name>
<dbReference type="PANTHER" id="PTHR11506">
    <property type="entry name" value="LYSOSOME-ASSOCIATED MEMBRANE GLYCOPROTEIN"/>
    <property type="match status" value="1"/>
</dbReference>
<evidence type="ECO:0000256" key="7">
    <source>
        <dbReference type="PROSITE-ProRule" id="PRU00740"/>
    </source>
</evidence>
<dbReference type="EMBL" id="VXIV02000349">
    <property type="protein sequence ID" value="KAF6038800.1"/>
    <property type="molecule type" value="Genomic_DNA"/>
</dbReference>
<comment type="subcellular location">
    <subcellularLocation>
        <location evidence="1">Cell membrane</location>
        <topology evidence="1">Single-pass type I membrane protein</topology>
    </subcellularLocation>
    <subcellularLocation>
        <location evidence="7">Membrane</location>
        <topology evidence="7">Single-pass type I membrane protein</topology>
    </subcellularLocation>
</comment>
<feature type="transmembrane region" description="Helical" evidence="8">
    <location>
        <begin position="69"/>
        <end position="91"/>
    </location>
</feature>
<gene>
    <name evidence="10" type="ORF">EB796_002889</name>
</gene>
<proteinExistence type="inferred from homology"/>
<feature type="domain" description="Lysosome-associated membrane glycoprotein 2-like transmembrane" evidence="9">
    <location>
        <begin position="70"/>
        <end position="98"/>
    </location>
</feature>
<evidence type="ECO:0000256" key="3">
    <source>
        <dbReference type="ARBA" id="ARBA00022729"/>
    </source>
</evidence>
<dbReference type="GO" id="GO:0072594">
    <property type="term" value="P:establishment of protein localization to organelle"/>
    <property type="evidence" value="ECO:0007669"/>
    <property type="project" value="TreeGrafter"/>
</dbReference>
<evidence type="ECO:0000313" key="10">
    <source>
        <dbReference type="EMBL" id="KAF6038800.1"/>
    </source>
</evidence>
<keyword evidence="2 7" id="KW-0812">Transmembrane</keyword>
<keyword evidence="4 8" id="KW-1133">Transmembrane helix</keyword>
<dbReference type="Gene3D" id="2.40.160.110">
    <property type="match status" value="1"/>
</dbReference>
<dbReference type="AlphaFoldDB" id="A0A7J7KJB5"/>
<evidence type="ECO:0000256" key="8">
    <source>
        <dbReference type="SAM" id="Phobius"/>
    </source>
</evidence>
<evidence type="ECO:0000256" key="5">
    <source>
        <dbReference type="ARBA" id="ARBA00023136"/>
    </source>
</evidence>
<dbReference type="GO" id="GO:0031902">
    <property type="term" value="C:late endosome membrane"/>
    <property type="evidence" value="ECO:0007669"/>
    <property type="project" value="TreeGrafter"/>
</dbReference>
<protein>
    <submittedName>
        <fullName evidence="10">LAMP5</fullName>
    </submittedName>
</protein>
<comment type="caution">
    <text evidence="10">The sequence shown here is derived from an EMBL/GenBank/DDBJ whole genome shotgun (WGS) entry which is preliminary data.</text>
</comment>
<dbReference type="InterPro" id="IPR048524">
    <property type="entry name" value="Lamp2-like_TM"/>
</dbReference>
<accession>A0A7J7KJB5</accession>
<comment type="similarity">
    <text evidence="7">Belongs to the LAMP family.</text>
</comment>
<evidence type="ECO:0000259" key="9">
    <source>
        <dbReference type="Pfam" id="PF21222"/>
    </source>
</evidence>
<dbReference type="Pfam" id="PF21222">
    <property type="entry name" value="Lamp2_2nd"/>
    <property type="match status" value="1"/>
</dbReference>
<evidence type="ECO:0000256" key="2">
    <source>
        <dbReference type="ARBA" id="ARBA00022692"/>
    </source>
</evidence>